<dbReference type="SUPFAM" id="SSF46785">
    <property type="entry name" value="Winged helix' DNA-binding domain"/>
    <property type="match status" value="1"/>
</dbReference>
<proteinExistence type="predicted"/>
<feature type="region of interest" description="Disordered" evidence="1">
    <location>
        <begin position="1"/>
        <end position="22"/>
    </location>
</feature>
<dbReference type="InterPro" id="IPR007995">
    <property type="entry name" value="DUF742"/>
</dbReference>
<dbReference type="PANTHER" id="PTHR36221">
    <property type="entry name" value="DUF742 DOMAIN-CONTAINING PROTEIN"/>
    <property type="match status" value="1"/>
</dbReference>
<dbReference type="InterPro" id="IPR036390">
    <property type="entry name" value="WH_DNA-bd_sf"/>
</dbReference>
<feature type="compositionally biased region" description="Gly residues" evidence="1">
    <location>
        <begin position="1"/>
        <end position="15"/>
    </location>
</feature>
<evidence type="ECO:0000313" key="2">
    <source>
        <dbReference type="EMBL" id="MFD0687239.1"/>
    </source>
</evidence>
<accession>A0ABW2XMI1</accession>
<comment type="caution">
    <text evidence="2">The sequence shown here is derived from an EMBL/GenBank/DDBJ whole genome shotgun (WGS) entry which is preliminary data.</text>
</comment>
<dbReference type="Pfam" id="PF05331">
    <property type="entry name" value="DUF742"/>
    <property type="match status" value="1"/>
</dbReference>
<dbReference type="Proteomes" id="UP001597063">
    <property type="component" value="Unassembled WGS sequence"/>
</dbReference>
<sequence length="129" mass="13002">MSGTGARPGGAGGPARRGWPDGAPERLYVVGAAEGPPAERAPLDLVTLVVTRPGAKPGAHPEHGAILRLCAGPLSIAELSAYLSLPASTVTVLVAELVEDGRVEARAPMSATAHPVALLEAVMDGLSKI</sequence>
<dbReference type="InterPro" id="IPR036388">
    <property type="entry name" value="WH-like_DNA-bd_sf"/>
</dbReference>
<protein>
    <submittedName>
        <fullName evidence="2">DUF742 domain-containing protein</fullName>
    </submittedName>
</protein>
<dbReference type="RefSeq" id="WP_131762650.1">
    <property type="nucleotide sequence ID" value="NZ_CAACUY010000244.1"/>
</dbReference>
<keyword evidence="3" id="KW-1185">Reference proteome</keyword>
<organism evidence="2 3">
    <name type="scientific">Actinomadura fibrosa</name>
    <dbReference type="NCBI Taxonomy" id="111802"/>
    <lineage>
        <taxon>Bacteria</taxon>
        <taxon>Bacillati</taxon>
        <taxon>Actinomycetota</taxon>
        <taxon>Actinomycetes</taxon>
        <taxon>Streptosporangiales</taxon>
        <taxon>Thermomonosporaceae</taxon>
        <taxon>Actinomadura</taxon>
    </lineage>
</organism>
<dbReference type="Gene3D" id="1.10.10.10">
    <property type="entry name" value="Winged helix-like DNA-binding domain superfamily/Winged helix DNA-binding domain"/>
    <property type="match status" value="1"/>
</dbReference>
<reference evidence="3" key="1">
    <citation type="journal article" date="2019" name="Int. J. Syst. Evol. Microbiol.">
        <title>The Global Catalogue of Microorganisms (GCM) 10K type strain sequencing project: providing services to taxonomists for standard genome sequencing and annotation.</title>
        <authorList>
            <consortium name="The Broad Institute Genomics Platform"/>
            <consortium name="The Broad Institute Genome Sequencing Center for Infectious Disease"/>
            <person name="Wu L."/>
            <person name="Ma J."/>
        </authorList>
    </citation>
    <scope>NUCLEOTIDE SEQUENCE [LARGE SCALE GENOMIC DNA]</scope>
    <source>
        <strain evidence="3">JCM 9371</strain>
    </source>
</reference>
<gene>
    <name evidence="2" type="ORF">ACFQZM_22260</name>
</gene>
<evidence type="ECO:0000256" key="1">
    <source>
        <dbReference type="SAM" id="MobiDB-lite"/>
    </source>
</evidence>
<name>A0ABW2XMI1_9ACTN</name>
<dbReference type="EMBL" id="JBHTGP010000012">
    <property type="protein sequence ID" value="MFD0687239.1"/>
    <property type="molecule type" value="Genomic_DNA"/>
</dbReference>
<dbReference type="PANTHER" id="PTHR36221:SF1">
    <property type="entry name" value="DUF742 DOMAIN-CONTAINING PROTEIN"/>
    <property type="match status" value="1"/>
</dbReference>
<evidence type="ECO:0000313" key="3">
    <source>
        <dbReference type="Proteomes" id="UP001597063"/>
    </source>
</evidence>